<dbReference type="InterPro" id="IPR024790">
    <property type="entry name" value="APC4_long_dom"/>
</dbReference>
<evidence type="ECO:0000313" key="10">
    <source>
        <dbReference type="Proteomes" id="UP000887013"/>
    </source>
</evidence>
<dbReference type="InterPro" id="IPR024789">
    <property type="entry name" value="APC4"/>
</dbReference>
<dbReference type="GO" id="GO:0051301">
    <property type="term" value="P:cell division"/>
    <property type="evidence" value="ECO:0007669"/>
    <property type="project" value="UniProtKB-KW"/>
</dbReference>
<evidence type="ECO:0000256" key="1">
    <source>
        <dbReference type="ARBA" id="ARBA00016067"/>
    </source>
</evidence>
<keyword evidence="5" id="KW-0131">Cell cycle</keyword>
<keyword evidence="2" id="KW-0132">Cell division</keyword>
<dbReference type="SUPFAM" id="SSF50978">
    <property type="entry name" value="WD40 repeat-like"/>
    <property type="match status" value="1"/>
</dbReference>
<dbReference type="Pfam" id="PF23405">
    <property type="entry name" value="WD40_APC4_C-half"/>
    <property type="match status" value="1"/>
</dbReference>
<reference evidence="9" key="1">
    <citation type="submission" date="2020-08" db="EMBL/GenBank/DDBJ databases">
        <title>Multicomponent nature underlies the extraordinary mechanical properties of spider dragline silk.</title>
        <authorList>
            <person name="Kono N."/>
            <person name="Nakamura H."/>
            <person name="Mori M."/>
            <person name="Yoshida Y."/>
            <person name="Ohtoshi R."/>
            <person name="Malay A.D."/>
            <person name="Moran D.A.P."/>
            <person name="Tomita M."/>
            <person name="Numata K."/>
            <person name="Arakawa K."/>
        </authorList>
    </citation>
    <scope>NUCLEOTIDE SEQUENCE</scope>
</reference>
<keyword evidence="10" id="KW-1185">Reference proteome</keyword>
<dbReference type="OrthoDB" id="2110451at2759"/>
<dbReference type="EMBL" id="BMAW01084290">
    <property type="protein sequence ID" value="GFU37862.1"/>
    <property type="molecule type" value="Genomic_DNA"/>
</dbReference>
<organism evidence="9 10">
    <name type="scientific">Nephila pilipes</name>
    <name type="common">Giant wood spider</name>
    <name type="synonym">Nephila maculata</name>
    <dbReference type="NCBI Taxonomy" id="299642"/>
    <lineage>
        <taxon>Eukaryota</taxon>
        <taxon>Metazoa</taxon>
        <taxon>Ecdysozoa</taxon>
        <taxon>Arthropoda</taxon>
        <taxon>Chelicerata</taxon>
        <taxon>Arachnida</taxon>
        <taxon>Araneae</taxon>
        <taxon>Araneomorphae</taxon>
        <taxon>Entelegynae</taxon>
        <taxon>Araneoidea</taxon>
        <taxon>Nephilidae</taxon>
        <taxon>Nephila</taxon>
    </lineage>
</organism>
<feature type="domain" description="Anaphase-promoting complex subunit 4 long" evidence="7">
    <location>
        <begin position="245"/>
        <end position="440"/>
    </location>
</feature>
<evidence type="ECO:0000256" key="5">
    <source>
        <dbReference type="ARBA" id="ARBA00023306"/>
    </source>
</evidence>
<dbReference type="PANTHER" id="PTHR13260">
    <property type="entry name" value="ANAPHASE PROMOTING COMPLEX SUBUNIT 4 APC4"/>
    <property type="match status" value="1"/>
</dbReference>
<keyword evidence="3" id="KW-0498">Mitosis</keyword>
<evidence type="ECO:0000256" key="3">
    <source>
        <dbReference type="ARBA" id="ARBA00022776"/>
    </source>
</evidence>
<accession>A0A8X6UQJ8</accession>
<name>A0A8X6UQJ8_NEPPI</name>
<evidence type="ECO:0000259" key="6">
    <source>
        <dbReference type="Pfam" id="PF12894"/>
    </source>
</evidence>
<dbReference type="Proteomes" id="UP000887013">
    <property type="component" value="Unassembled WGS sequence"/>
</dbReference>
<dbReference type="GO" id="GO:0070979">
    <property type="term" value="P:protein K11-linked ubiquitination"/>
    <property type="evidence" value="ECO:0007669"/>
    <property type="project" value="TreeGrafter"/>
</dbReference>
<proteinExistence type="predicted"/>
<dbReference type="GO" id="GO:0034399">
    <property type="term" value="C:nuclear periphery"/>
    <property type="evidence" value="ECO:0007669"/>
    <property type="project" value="TreeGrafter"/>
</dbReference>
<dbReference type="GO" id="GO:0005680">
    <property type="term" value="C:anaphase-promoting complex"/>
    <property type="evidence" value="ECO:0007669"/>
    <property type="project" value="InterPro"/>
</dbReference>
<dbReference type="Pfam" id="PF12896">
    <property type="entry name" value="ANAPC4"/>
    <property type="match status" value="1"/>
</dbReference>
<dbReference type="Gene3D" id="2.130.10.10">
    <property type="entry name" value="YVTN repeat-like/Quinoprotein amine dehydrogenase"/>
    <property type="match status" value="1"/>
</dbReference>
<evidence type="ECO:0000259" key="8">
    <source>
        <dbReference type="Pfam" id="PF23405"/>
    </source>
</evidence>
<dbReference type="InterPro" id="IPR036322">
    <property type="entry name" value="WD40_repeat_dom_sf"/>
</dbReference>
<evidence type="ECO:0000256" key="4">
    <source>
        <dbReference type="ARBA" id="ARBA00022786"/>
    </source>
</evidence>
<evidence type="ECO:0000259" key="7">
    <source>
        <dbReference type="Pfam" id="PF12896"/>
    </source>
</evidence>
<dbReference type="AlphaFoldDB" id="A0A8X6UQJ8"/>
<comment type="caution">
    <text evidence="9">The sequence shown here is derived from an EMBL/GenBank/DDBJ whole genome shotgun (WGS) entry which is preliminary data.</text>
</comment>
<dbReference type="InterPro" id="IPR024977">
    <property type="entry name" value="Apc4-like_WD40_dom"/>
</dbReference>
<sequence length="791" mass="90927">MYLPLDFIMLSFHQLEQRHVSSEIALMEWNPMLDLIALATVNGDVLLYRLSWQKVWSVSSSSTKDSIVQVTALAWRPDGKILAYAYNNGKITLCDVENSEAVHLFDVHCIVTSLTWVQCMQMDTDEHRPIYTDRSEEFLQRHFAMNKGYSTASNKSEEIAEDFKRMKGQKELNILAIGMEIGSIHLHSFGMFPTGFIDVNIKLDDPKKDRVISVALSQDFRLLQVVLERKDEEENYSYYYRSYFISLIYDCIEEIKIVSLKFGQISSLLTYLSSTIRAISEAWEDILLEIDTKLHNYAFQKHALSEGTIIDDFLELLMFGNLSDSLEKFLMHDLTESGLKKFGNSIELSYSNIQKLVLKRLQNVAVSLYYHLTELKGMAMWTEQFGPLGLEESLVHNAVMVIGSFLLKATEIQQVIDNSMKNFKAFFRWLYCAMLRLAEEPIPLEISRLTQQDLNFVGEFLKEHFSIEYDESKKTTVKLERVAQYLKKEDLAYPPSSDGNPWIKFLKDNPQVMGSGMIFQNHPEKSLVTMYSELRKVIDTAVKGPWTVLQETTHELNFYVLREKSKGPSPPKISHFYCTETSYLYTVITNSAPPCTHFYFIREKSTDSKSNGVEVIGIRFCAAYLASLIPSTSFFTDANSNFKILDLKFYSENTLTVLLMEEKSEGKYSCYLLQWCIKPLFSHLVPVSEGSGQPLGLDIPILGVPPFVEKNNWKKLEGMKALQIAVSGSRKVACVLFSTKRQVRLFEMDVEDEEEEDETEHEESIMKDVSKVDMFFDEEAEINKPDKRESI</sequence>
<feature type="domain" description="Anaphase-promoting complex subunit 4-like WD40" evidence="6">
    <location>
        <begin position="27"/>
        <end position="117"/>
    </location>
</feature>
<dbReference type="InterPro" id="IPR056358">
    <property type="entry name" value="APC4_C"/>
</dbReference>
<protein>
    <recommendedName>
        <fullName evidence="1">Anaphase-promoting complex subunit 4</fullName>
    </recommendedName>
</protein>
<feature type="domain" description="Anaphase-promoting complex subunit 4 C-terminal half WD40" evidence="8">
    <location>
        <begin position="595"/>
        <end position="747"/>
    </location>
</feature>
<dbReference type="GO" id="GO:0031145">
    <property type="term" value="P:anaphase-promoting complex-dependent catabolic process"/>
    <property type="evidence" value="ECO:0007669"/>
    <property type="project" value="InterPro"/>
</dbReference>
<gene>
    <name evidence="9" type="primary">Anapc4</name>
    <name evidence="9" type="ORF">NPIL_646571</name>
</gene>
<evidence type="ECO:0000256" key="2">
    <source>
        <dbReference type="ARBA" id="ARBA00022618"/>
    </source>
</evidence>
<keyword evidence="4" id="KW-0833">Ubl conjugation pathway</keyword>
<dbReference type="InterPro" id="IPR015943">
    <property type="entry name" value="WD40/YVTN_repeat-like_dom_sf"/>
</dbReference>
<dbReference type="PANTHER" id="PTHR13260:SF0">
    <property type="entry name" value="ANAPHASE-PROMOTING COMPLEX SUBUNIT 4"/>
    <property type="match status" value="1"/>
</dbReference>
<evidence type="ECO:0000313" key="9">
    <source>
        <dbReference type="EMBL" id="GFU37862.1"/>
    </source>
</evidence>
<dbReference type="Pfam" id="PF12894">
    <property type="entry name" value="ANAPC4_WD40"/>
    <property type="match status" value="1"/>
</dbReference>